<dbReference type="SUPFAM" id="SSF82153">
    <property type="entry name" value="FAS1 domain"/>
    <property type="match status" value="1"/>
</dbReference>
<dbReference type="FunFam" id="2.30.180.10:FF:000019">
    <property type="entry name" value="Cell surface lipoprotein"/>
    <property type="match status" value="1"/>
</dbReference>
<evidence type="ECO:0000259" key="2">
    <source>
        <dbReference type="PROSITE" id="PS50213"/>
    </source>
</evidence>
<feature type="signal peptide" evidence="1">
    <location>
        <begin position="1"/>
        <end position="20"/>
    </location>
</feature>
<dbReference type="Proteomes" id="UP000525389">
    <property type="component" value="Unassembled WGS sequence"/>
</dbReference>
<dbReference type="PROSITE" id="PS50213">
    <property type="entry name" value="FAS1"/>
    <property type="match status" value="1"/>
</dbReference>
<dbReference type="Pfam" id="PF02469">
    <property type="entry name" value="Fasciclin"/>
    <property type="match status" value="1"/>
</dbReference>
<keyword evidence="4" id="KW-1185">Reference proteome</keyword>
<dbReference type="InterPro" id="IPR050904">
    <property type="entry name" value="Adhesion/Biosynth-related"/>
</dbReference>
<evidence type="ECO:0000313" key="3">
    <source>
        <dbReference type="EMBL" id="MBB5233320.1"/>
    </source>
</evidence>
<dbReference type="InterPro" id="IPR036378">
    <property type="entry name" value="FAS1_dom_sf"/>
</dbReference>
<name>A0A7W8GCZ5_9DEIO</name>
<feature type="domain" description="FAS1" evidence="2">
    <location>
        <begin position="29"/>
        <end position="159"/>
    </location>
</feature>
<accession>A0A7W8GCZ5</accession>
<dbReference type="InterPro" id="IPR000782">
    <property type="entry name" value="FAS1_domain"/>
</dbReference>
<keyword evidence="1" id="KW-0732">Signal</keyword>
<feature type="chain" id="PRO_5031182976" evidence="1">
    <location>
        <begin position="21"/>
        <end position="163"/>
    </location>
</feature>
<dbReference type="EMBL" id="JACHFN010000002">
    <property type="protein sequence ID" value="MBB5233320.1"/>
    <property type="molecule type" value="Genomic_DNA"/>
</dbReference>
<evidence type="ECO:0000313" key="4">
    <source>
        <dbReference type="Proteomes" id="UP000525389"/>
    </source>
</evidence>
<dbReference type="RefSeq" id="WP_184025618.1">
    <property type="nucleotide sequence ID" value="NZ_JACHFN010000002.1"/>
</dbReference>
<comment type="caution">
    <text evidence="3">The sequence shown here is derived from an EMBL/GenBank/DDBJ whole genome shotgun (WGS) entry which is preliminary data.</text>
</comment>
<proteinExistence type="predicted"/>
<dbReference type="AlphaFoldDB" id="A0A7W8GCZ5"/>
<gene>
    <name evidence="3" type="ORF">HNQ09_000737</name>
</gene>
<dbReference type="PANTHER" id="PTHR10900:SF77">
    <property type="entry name" value="FI19380P1"/>
    <property type="match status" value="1"/>
</dbReference>
<organism evidence="3 4">
    <name type="scientific">Deinococcus budaensis</name>
    <dbReference type="NCBI Taxonomy" id="1665626"/>
    <lineage>
        <taxon>Bacteria</taxon>
        <taxon>Thermotogati</taxon>
        <taxon>Deinococcota</taxon>
        <taxon>Deinococci</taxon>
        <taxon>Deinococcales</taxon>
        <taxon>Deinococcaceae</taxon>
        <taxon>Deinococcus</taxon>
    </lineage>
</organism>
<sequence>MKQRILMVSAALFLVSPALAGGGSSVPAANTIAGIVANDPNFSTLLAAVQAAGLTQTLAQPGPYTVFAPTNAAFAKVPADQLTALLNNPAQLRAVLLYHVVPGRVTAAQVSSLTSARTAQGADLSVSASSGTVQINDATVTRADIRASNGIIHVIDTVLLPPN</sequence>
<dbReference type="SMART" id="SM00554">
    <property type="entry name" value="FAS1"/>
    <property type="match status" value="1"/>
</dbReference>
<dbReference type="Gene3D" id="2.30.180.10">
    <property type="entry name" value="FAS1 domain"/>
    <property type="match status" value="1"/>
</dbReference>
<reference evidence="3 4" key="1">
    <citation type="submission" date="2020-08" db="EMBL/GenBank/DDBJ databases">
        <title>Genomic Encyclopedia of Type Strains, Phase IV (KMG-IV): sequencing the most valuable type-strain genomes for metagenomic binning, comparative biology and taxonomic classification.</title>
        <authorList>
            <person name="Goeker M."/>
        </authorList>
    </citation>
    <scope>NUCLEOTIDE SEQUENCE [LARGE SCALE GENOMIC DNA]</scope>
    <source>
        <strain evidence="3 4">DSM 101791</strain>
    </source>
</reference>
<protein>
    <submittedName>
        <fullName evidence="3">Putative surface protein with fasciclin (FAS1) repeats</fullName>
    </submittedName>
</protein>
<dbReference type="GO" id="GO:0005615">
    <property type="term" value="C:extracellular space"/>
    <property type="evidence" value="ECO:0007669"/>
    <property type="project" value="TreeGrafter"/>
</dbReference>
<evidence type="ECO:0000256" key="1">
    <source>
        <dbReference type="SAM" id="SignalP"/>
    </source>
</evidence>
<dbReference type="PANTHER" id="PTHR10900">
    <property type="entry name" value="PERIOSTIN-RELATED"/>
    <property type="match status" value="1"/>
</dbReference>